<sequence>MIDEVLVNKIQPIRKQKIMLDKDLAELYGVKPIRLKLPKPLSGFCPFQKYWMNHSRSSIKKPCSK</sequence>
<dbReference type="STRING" id="188932.AY601_2489"/>
<organism evidence="1 2">
    <name type="scientific">Pedobacter cryoconitis</name>
    <dbReference type="NCBI Taxonomy" id="188932"/>
    <lineage>
        <taxon>Bacteria</taxon>
        <taxon>Pseudomonadati</taxon>
        <taxon>Bacteroidota</taxon>
        <taxon>Sphingobacteriia</taxon>
        <taxon>Sphingobacteriales</taxon>
        <taxon>Sphingobacteriaceae</taxon>
        <taxon>Pedobacter</taxon>
    </lineage>
</organism>
<comment type="caution">
    <text evidence="1">The sequence shown here is derived from an EMBL/GenBank/DDBJ whole genome shotgun (WGS) entry which is preliminary data.</text>
</comment>
<evidence type="ECO:0000313" key="1">
    <source>
        <dbReference type="EMBL" id="RAJ37043.1"/>
    </source>
</evidence>
<proteinExistence type="predicted"/>
<protein>
    <submittedName>
        <fullName evidence="1">Uncharacterized protein</fullName>
    </submittedName>
</protein>
<reference evidence="1 2" key="1">
    <citation type="submission" date="2018-06" db="EMBL/GenBank/DDBJ databases">
        <title>Genomic Encyclopedia of Archaeal and Bacterial Type Strains, Phase II (KMG-II): from individual species to whole genera.</title>
        <authorList>
            <person name="Goeker M."/>
        </authorList>
    </citation>
    <scope>NUCLEOTIDE SEQUENCE [LARGE SCALE GENOMIC DNA]</scope>
    <source>
        <strain evidence="1 2">DSM 14825</strain>
    </source>
</reference>
<dbReference type="AlphaFoldDB" id="A0A327TBN8"/>
<evidence type="ECO:0000313" key="2">
    <source>
        <dbReference type="Proteomes" id="UP000249754"/>
    </source>
</evidence>
<dbReference type="EMBL" id="QLLR01000001">
    <property type="protein sequence ID" value="RAJ37043.1"/>
    <property type="molecule type" value="Genomic_DNA"/>
</dbReference>
<accession>A0A327TBN8</accession>
<gene>
    <name evidence="1" type="ORF">LY11_00118</name>
</gene>
<dbReference type="Proteomes" id="UP000249754">
    <property type="component" value="Unassembled WGS sequence"/>
</dbReference>
<name>A0A327TBN8_9SPHI</name>